<accession>M8DCH2</accession>
<feature type="region of interest" description="Disordered" evidence="1">
    <location>
        <begin position="62"/>
        <end position="121"/>
    </location>
</feature>
<dbReference type="Pfam" id="PF09723">
    <property type="entry name" value="Zn_ribbon_8"/>
    <property type="match status" value="1"/>
</dbReference>
<keyword evidence="4" id="KW-1185">Reference proteome</keyword>
<evidence type="ECO:0000313" key="4">
    <source>
        <dbReference type="Proteomes" id="UP000012081"/>
    </source>
</evidence>
<dbReference type="OrthoDB" id="9813321at2"/>
<name>M8DCH2_9BACL</name>
<gene>
    <name evidence="3" type="ORF">I532_19367</name>
</gene>
<dbReference type="SMART" id="SM00834">
    <property type="entry name" value="CxxC_CXXC_SSSS"/>
    <property type="match status" value="1"/>
</dbReference>
<dbReference type="Proteomes" id="UP000012081">
    <property type="component" value="Unassembled WGS sequence"/>
</dbReference>
<feature type="compositionally biased region" description="Low complexity" evidence="1">
    <location>
        <begin position="80"/>
        <end position="92"/>
    </location>
</feature>
<dbReference type="InterPro" id="IPR013429">
    <property type="entry name" value="Regulatory_FmdB_Zinc_ribbon"/>
</dbReference>
<sequence>MPTYSFLCETCGVFDLYRSMAQAGDPGHCPECQKLAVRLYLPAGLITSSKALRTRIEQSAVPKVVKRETPGCSGEGQRRGSAQAHGHACGSHGHSHAGHASRPGKPAYRSHAPSRPWQVGH</sequence>
<dbReference type="AlphaFoldDB" id="M8DCH2"/>
<dbReference type="STRING" id="1300222.I532_19367"/>
<protein>
    <submittedName>
        <fullName evidence="3">Regulatory protein, FmdB family</fullName>
    </submittedName>
</protein>
<dbReference type="EMBL" id="APBN01000010">
    <property type="protein sequence ID" value="EMT51108.1"/>
    <property type="molecule type" value="Genomic_DNA"/>
</dbReference>
<reference evidence="3 4" key="1">
    <citation type="submission" date="2013-03" db="EMBL/GenBank/DDBJ databases">
        <title>Assembly of a new bacterial strain Brevibacillus borstelensis AK1.</title>
        <authorList>
            <person name="Rajan I."/>
            <person name="PoliReddy D."/>
            <person name="Sugumar T."/>
            <person name="Rathinam K."/>
            <person name="Alqarawi S."/>
            <person name="Khalil A.B."/>
            <person name="Sivakumar N."/>
        </authorList>
    </citation>
    <scope>NUCLEOTIDE SEQUENCE [LARGE SCALE GENOMIC DNA]</scope>
    <source>
        <strain evidence="3 4">AK1</strain>
    </source>
</reference>
<evidence type="ECO:0000313" key="3">
    <source>
        <dbReference type="EMBL" id="EMT51108.1"/>
    </source>
</evidence>
<dbReference type="RefSeq" id="WP_003390290.1">
    <property type="nucleotide sequence ID" value="NZ_APBN01000010.1"/>
</dbReference>
<dbReference type="PATRIC" id="fig|1300222.3.peg.4068"/>
<feature type="domain" description="Putative regulatory protein FmdB zinc ribbon" evidence="2">
    <location>
        <begin position="1"/>
        <end position="41"/>
    </location>
</feature>
<dbReference type="NCBIfam" id="TIGR02605">
    <property type="entry name" value="CxxC_CxxC_SSSS"/>
    <property type="match status" value="1"/>
</dbReference>
<organism evidence="3 4">
    <name type="scientific">Brevibacillus borstelensis AK1</name>
    <dbReference type="NCBI Taxonomy" id="1300222"/>
    <lineage>
        <taxon>Bacteria</taxon>
        <taxon>Bacillati</taxon>
        <taxon>Bacillota</taxon>
        <taxon>Bacilli</taxon>
        <taxon>Bacillales</taxon>
        <taxon>Paenibacillaceae</taxon>
        <taxon>Brevibacillus</taxon>
    </lineage>
</organism>
<evidence type="ECO:0000259" key="2">
    <source>
        <dbReference type="SMART" id="SM00834"/>
    </source>
</evidence>
<comment type="caution">
    <text evidence="3">The sequence shown here is derived from an EMBL/GenBank/DDBJ whole genome shotgun (WGS) entry which is preliminary data.</text>
</comment>
<proteinExistence type="predicted"/>
<evidence type="ECO:0000256" key="1">
    <source>
        <dbReference type="SAM" id="MobiDB-lite"/>
    </source>
</evidence>